<protein>
    <submittedName>
        <fullName evidence="1">Uncharacterized protein</fullName>
    </submittedName>
</protein>
<name>A0AAD4NZJ0_PERFH</name>
<evidence type="ECO:0000313" key="2">
    <source>
        <dbReference type="Proteomes" id="UP001190926"/>
    </source>
</evidence>
<keyword evidence="2" id="KW-1185">Reference proteome</keyword>
<organism evidence="1 2">
    <name type="scientific">Perilla frutescens var. hirtella</name>
    <name type="common">Perilla citriodora</name>
    <name type="synonym">Perilla setoyensis</name>
    <dbReference type="NCBI Taxonomy" id="608512"/>
    <lineage>
        <taxon>Eukaryota</taxon>
        <taxon>Viridiplantae</taxon>
        <taxon>Streptophyta</taxon>
        <taxon>Embryophyta</taxon>
        <taxon>Tracheophyta</taxon>
        <taxon>Spermatophyta</taxon>
        <taxon>Magnoliopsida</taxon>
        <taxon>eudicotyledons</taxon>
        <taxon>Gunneridae</taxon>
        <taxon>Pentapetalae</taxon>
        <taxon>asterids</taxon>
        <taxon>lamiids</taxon>
        <taxon>Lamiales</taxon>
        <taxon>Lamiaceae</taxon>
        <taxon>Nepetoideae</taxon>
        <taxon>Elsholtzieae</taxon>
        <taxon>Perilla</taxon>
    </lineage>
</organism>
<reference evidence="1 2" key="1">
    <citation type="journal article" date="2021" name="Nat. Commun.">
        <title>Incipient diploidization of the medicinal plant Perilla within 10,000 years.</title>
        <authorList>
            <person name="Zhang Y."/>
            <person name="Shen Q."/>
            <person name="Leng L."/>
            <person name="Zhang D."/>
            <person name="Chen S."/>
            <person name="Shi Y."/>
            <person name="Ning Z."/>
            <person name="Chen S."/>
        </authorList>
    </citation>
    <scope>NUCLEOTIDE SEQUENCE [LARGE SCALE GENOMIC DNA]</scope>
    <source>
        <strain evidence="2">cv. PC099</strain>
    </source>
</reference>
<accession>A0AAD4NZJ0</accession>
<proteinExistence type="predicted"/>
<gene>
    <name evidence="1" type="ORF">C2S53_014417</name>
</gene>
<sequence length="98" mass="11046">MHGKLSSMLVYPTFTVAAIQWKLIMHDSEKLVPPQVEHLEVFVQQKTTLYAASHVIEREIEEPKLSSIAERGGNWAGDAVICDGQENDCGYYVLKKAR</sequence>
<comment type="caution">
    <text evidence="1">The sequence shown here is derived from an EMBL/GenBank/DDBJ whole genome shotgun (WGS) entry which is preliminary data.</text>
</comment>
<dbReference type="Proteomes" id="UP001190926">
    <property type="component" value="Unassembled WGS sequence"/>
</dbReference>
<dbReference type="AlphaFoldDB" id="A0AAD4NZJ0"/>
<evidence type="ECO:0000313" key="1">
    <source>
        <dbReference type="EMBL" id="KAH6820615.1"/>
    </source>
</evidence>
<dbReference type="EMBL" id="SDAM02003427">
    <property type="protein sequence ID" value="KAH6820615.1"/>
    <property type="molecule type" value="Genomic_DNA"/>
</dbReference>